<proteinExistence type="predicted"/>
<gene>
    <name evidence="1" type="ORF">HCJ92_00375</name>
</gene>
<dbReference type="RefSeq" id="WP_167931309.1">
    <property type="nucleotide sequence ID" value="NZ_JAAVJB010000002.1"/>
</dbReference>
<evidence type="ECO:0000313" key="2">
    <source>
        <dbReference type="Proteomes" id="UP000746503"/>
    </source>
</evidence>
<keyword evidence="2" id="KW-1185">Reference proteome</keyword>
<organism evidence="1 2">
    <name type="scientific">Streptomyces spiramenti</name>
    <dbReference type="NCBI Taxonomy" id="2720606"/>
    <lineage>
        <taxon>Bacteria</taxon>
        <taxon>Bacillati</taxon>
        <taxon>Actinomycetota</taxon>
        <taxon>Actinomycetes</taxon>
        <taxon>Kitasatosporales</taxon>
        <taxon>Streptomycetaceae</taxon>
        <taxon>Streptomyces</taxon>
    </lineage>
</organism>
<protein>
    <submittedName>
        <fullName evidence="1">Uncharacterized protein</fullName>
    </submittedName>
</protein>
<evidence type="ECO:0000313" key="1">
    <source>
        <dbReference type="EMBL" id="NJP64782.1"/>
    </source>
</evidence>
<dbReference type="Proteomes" id="UP000746503">
    <property type="component" value="Unassembled WGS sequence"/>
</dbReference>
<dbReference type="EMBL" id="JAAVJB010000002">
    <property type="protein sequence ID" value="NJP64782.1"/>
    <property type="molecule type" value="Genomic_DNA"/>
</dbReference>
<sequence length="60" mass="6479">MTLLNWRAAKHYDHSGDKPCVLCGASTPLRSDNGTPVHKVCAENWLNAHPVRPGLDGEAA</sequence>
<reference evidence="1 2" key="1">
    <citation type="submission" date="2020-03" db="EMBL/GenBank/DDBJ databases">
        <title>Draft genome of Streptomyces sp. ventii, isolated from the Axial Seamount in the Pacific Ocean, and resequencing of the two type strains Streptomyces lonarensis strain NCL 716 and Streptomyces bohaiensis strain 11A07.</title>
        <authorList>
            <person name="Loughran R.M."/>
            <person name="Pfannmuller K.M."/>
            <person name="Wasson B.J."/>
            <person name="Deadmond M.C."/>
            <person name="Paddock B.E."/>
            <person name="Koyack M.J."/>
            <person name="Gallegos D.A."/>
            <person name="Mitchell E.A."/>
            <person name="Ushijima B."/>
            <person name="Saw J.H."/>
            <person name="Mcphail K.L."/>
            <person name="Videau P."/>
        </authorList>
    </citation>
    <scope>NUCLEOTIDE SEQUENCE [LARGE SCALE GENOMIC DNA]</scope>
    <source>
        <strain evidence="2">5675061</strain>
    </source>
</reference>
<comment type="caution">
    <text evidence="1">The sequence shown here is derived from an EMBL/GenBank/DDBJ whole genome shotgun (WGS) entry which is preliminary data.</text>
</comment>
<accession>A0ABX1AK70</accession>
<name>A0ABX1AK70_9ACTN</name>